<gene>
    <name evidence="7" type="ORF">CBR_g3147</name>
</gene>
<dbReference type="GO" id="GO:1990918">
    <property type="term" value="P:double-strand break repair involved in meiotic recombination"/>
    <property type="evidence" value="ECO:0007669"/>
    <property type="project" value="TreeGrafter"/>
</dbReference>
<proteinExistence type="inferred from homology"/>
<organism evidence="7 8">
    <name type="scientific">Chara braunii</name>
    <name type="common">Braun's stonewort</name>
    <dbReference type="NCBI Taxonomy" id="69332"/>
    <lineage>
        <taxon>Eukaryota</taxon>
        <taxon>Viridiplantae</taxon>
        <taxon>Streptophyta</taxon>
        <taxon>Charophyceae</taxon>
        <taxon>Charales</taxon>
        <taxon>Characeae</taxon>
        <taxon>Chara</taxon>
    </lineage>
</organism>
<evidence type="ECO:0000256" key="3">
    <source>
        <dbReference type="ARBA" id="ARBA00022843"/>
    </source>
</evidence>
<dbReference type="OrthoDB" id="27031at2759"/>
<dbReference type="GO" id="GO:0070182">
    <property type="term" value="F:DNA polymerase binding"/>
    <property type="evidence" value="ECO:0007669"/>
    <property type="project" value="TreeGrafter"/>
</dbReference>
<reference evidence="7 8" key="1">
    <citation type="journal article" date="2018" name="Cell">
        <title>The Chara Genome: Secondary Complexity and Implications for Plant Terrestrialization.</title>
        <authorList>
            <person name="Nishiyama T."/>
            <person name="Sakayama H."/>
            <person name="Vries J.D."/>
            <person name="Buschmann H."/>
            <person name="Saint-Marcoux D."/>
            <person name="Ullrich K.K."/>
            <person name="Haas F.B."/>
            <person name="Vanderstraeten L."/>
            <person name="Becker D."/>
            <person name="Lang D."/>
            <person name="Vosolsobe S."/>
            <person name="Rombauts S."/>
            <person name="Wilhelmsson P.K.I."/>
            <person name="Janitza P."/>
            <person name="Kern R."/>
            <person name="Heyl A."/>
            <person name="Rumpler F."/>
            <person name="Villalobos L.I.A.C."/>
            <person name="Clay J.M."/>
            <person name="Skokan R."/>
            <person name="Toyoda A."/>
            <person name="Suzuki Y."/>
            <person name="Kagoshima H."/>
            <person name="Schijlen E."/>
            <person name="Tajeshwar N."/>
            <person name="Catarino B."/>
            <person name="Hetherington A.J."/>
            <person name="Saltykova A."/>
            <person name="Bonnot C."/>
            <person name="Breuninger H."/>
            <person name="Symeonidi A."/>
            <person name="Radhakrishnan G.V."/>
            <person name="Van Nieuwerburgh F."/>
            <person name="Deforce D."/>
            <person name="Chang C."/>
            <person name="Karol K.G."/>
            <person name="Hedrich R."/>
            <person name="Ulvskov P."/>
            <person name="Glockner G."/>
            <person name="Delwiche C.F."/>
            <person name="Petrasek J."/>
            <person name="Van de Peer Y."/>
            <person name="Friml J."/>
            <person name="Beilby M."/>
            <person name="Dolan L."/>
            <person name="Kohara Y."/>
            <person name="Sugano S."/>
            <person name="Fujiyama A."/>
            <person name="Delaux P.-M."/>
            <person name="Quint M."/>
            <person name="TheiBen G."/>
            <person name="Hagemann M."/>
            <person name="Harholt J."/>
            <person name="Dunand C."/>
            <person name="Zachgo S."/>
            <person name="Langdale J."/>
            <person name="Maumus F."/>
            <person name="Straeten D.V.D."/>
            <person name="Gould S.B."/>
            <person name="Rensing S.A."/>
        </authorList>
    </citation>
    <scope>NUCLEOTIDE SEQUENCE [LARGE SCALE GENOMIC DNA]</scope>
    <source>
        <strain evidence="7 8">S276</strain>
    </source>
</reference>
<dbReference type="PANTHER" id="PTHR32086">
    <property type="entry name" value="FANCONI ANEMIA GROUP D2 PROTEIN"/>
    <property type="match status" value="1"/>
</dbReference>
<keyword evidence="8" id="KW-1185">Reference proteome</keyword>
<dbReference type="GO" id="GO:0036297">
    <property type="term" value="P:interstrand cross-link repair"/>
    <property type="evidence" value="ECO:0007669"/>
    <property type="project" value="TreeGrafter"/>
</dbReference>
<comment type="similarity">
    <text evidence="5">Belongs to the Fanconi anemia protein FANCD2 family.</text>
</comment>
<dbReference type="GO" id="GO:0007129">
    <property type="term" value="P:homologous chromosome pairing at meiosis"/>
    <property type="evidence" value="ECO:0007669"/>
    <property type="project" value="TreeGrafter"/>
</dbReference>
<dbReference type="Pfam" id="PF14631">
    <property type="entry name" value="FancD2"/>
    <property type="match status" value="1"/>
</dbReference>
<feature type="region of interest" description="Disordered" evidence="6">
    <location>
        <begin position="23"/>
        <end position="53"/>
    </location>
</feature>
<dbReference type="OMA" id="HTEEMAK"/>
<dbReference type="STRING" id="69332.A0A388KEW9"/>
<dbReference type="EMBL" id="BFEA01000102">
    <property type="protein sequence ID" value="GBG68604.1"/>
    <property type="molecule type" value="Genomic_DNA"/>
</dbReference>
<keyword evidence="2" id="KW-1017">Isopeptide bond</keyword>
<evidence type="ECO:0000256" key="2">
    <source>
        <dbReference type="ARBA" id="ARBA00022499"/>
    </source>
</evidence>
<evidence type="ECO:0000313" key="7">
    <source>
        <dbReference type="EMBL" id="GBG68604.1"/>
    </source>
</evidence>
<keyword evidence="3" id="KW-0832">Ubl conjugation</keyword>
<dbReference type="InterPro" id="IPR029448">
    <property type="entry name" value="FANCD2"/>
</dbReference>
<keyword evidence="4" id="KW-0539">Nucleus</keyword>
<dbReference type="PANTHER" id="PTHR32086:SF0">
    <property type="entry name" value="FANCONI ANEMIA GROUP D2 PROTEIN"/>
    <property type="match status" value="1"/>
</dbReference>
<dbReference type="InterPro" id="IPR016024">
    <property type="entry name" value="ARM-type_fold"/>
</dbReference>
<evidence type="ECO:0000256" key="4">
    <source>
        <dbReference type="ARBA" id="ARBA00023242"/>
    </source>
</evidence>
<evidence type="ECO:0000313" key="8">
    <source>
        <dbReference type="Proteomes" id="UP000265515"/>
    </source>
</evidence>
<dbReference type="Gramene" id="GBG68604">
    <property type="protein sequence ID" value="GBG68604"/>
    <property type="gene ID" value="CBR_g3147"/>
</dbReference>
<sequence length="1029" mass="114161">MDLPSSTSRSFLGKRGFSEDECVALSDHEDGTASGRRSPVRRRLGEQREADTDDDESCVFSKLIREGGCTPSLSEGGGYVVENSRKLRNFLEARLVSSGPDRLRQQFLKALEKRLSDPELLRRLLLPLGGATHGLLPTGESLVRILLNIPILQSVLMKMLLEKLPEHITEADEDSAQQPDAPFTSPGGVPVVYSLPRLIINQFRWLDFIIDGPALTRKLLEIVPICPLLIKRDIIGILPEVIVDADHELVVRALEDLLDEDTRLVASVLDAFANLTLAEELTLQVVFKAMNSLRTADADDLPVVVRFLLQSTTPCTFREVVQEIRRNLNFLTFENPSESSKTAKWKQKAVSAYSEALVLEAIRYVLRFRKELCDVFLKEIKAVERQKNHKVIDFWVLLVVHANGGLHRKAAETILRKKIVQGQLGDYLLQSSIHKKAESLKDYFPTLLNISETFMRAREAAVRQFACKTYALLFESFADSYHRQEVLAALITHTGSVNNEEVGPSMETLVSLATTFPHELLPFANFIKGILDFLDGFKDRNLHQVYDLFSRLMVAGKVQPGSCSESSVGEDLTITIQKQIKHPDVKYRYMGIIGAVKLVEHLGSLDGPTGSNGQVDMVDEALSLVQVAVDSCQSIPTARALLYSELAALVEHRKLAPKVLEWISSCSNELEVLFLDNLVDGKPEHEYSDFGNLEGEIWMNLDGEEAPVLLNALPLLVADNVRSAQRLTFLPAMFQLMAAVERAISNGSMDNIDALLGCPLNMFDYKVLAPEAWRKLSRHEKETVCLALFFAINWFRELLNSFSTQVQGFGDRLTQATMEETSVKLISRLRNIVVLEHYLNVCLKSLPPSFSLPDLNNPLGDLHPSAGSDPNTAAGIDDARKRGKTEDVKRGKPGRPKSKGVEHDENVAPSKNAQKSKKDEDTGSQKAKRQLTLAETLKRSSATQDGESGRDVGETTGGGMIKSSKEKESSGNGEGASVEVQREKMRPLNLSAMTILSLQKKSVGNCCPDPAAQVVMFNVPSPCYGFWVF</sequence>
<feature type="region of interest" description="Disordered" evidence="6">
    <location>
        <begin position="861"/>
        <end position="981"/>
    </location>
</feature>
<comment type="subcellular location">
    <subcellularLocation>
        <location evidence="1">Nucleus</location>
    </subcellularLocation>
</comment>
<evidence type="ECO:0000256" key="6">
    <source>
        <dbReference type="SAM" id="MobiDB-lite"/>
    </source>
</evidence>
<dbReference type="SUPFAM" id="SSF48371">
    <property type="entry name" value="ARM repeat"/>
    <property type="match status" value="1"/>
</dbReference>
<dbReference type="Proteomes" id="UP000265515">
    <property type="component" value="Unassembled WGS sequence"/>
</dbReference>
<evidence type="ECO:0008006" key="9">
    <source>
        <dbReference type="Google" id="ProtNLM"/>
    </source>
</evidence>
<evidence type="ECO:0000256" key="1">
    <source>
        <dbReference type="ARBA" id="ARBA00004123"/>
    </source>
</evidence>
<dbReference type="GO" id="GO:0000793">
    <property type="term" value="C:condensed chromosome"/>
    <property type="evidence" value="ECO:0007669"/>
    <property type="project" value="TreeGrafter"/>
</dbReference>
<dbReference type="AlphaFoldDB" id="A0A388KEW9"/>
<comment type="caution">
    <text evidence="7">The sequence shown here is derived from an EMBL/GenBank/DDBJ whole genome shotgun (WGS) entry which is preliminary data.</text>
</comment>
<feature type="compositionally biased region" description="Basic and acidic residues" evidence="6">
    <location>
        <begin position="877"/>
        <end position="890"/>
    </location>
</feature>
<accession>A0A388KEW9</accession>
<dbReference type="GO" id="GO:0031573">
    <property type="term" value="P:mitotic intra-S DNA damage checkpoint signaling"/>
    <property type="evidence" value="ECO:0007669"/>
    <property type="project" value="TreeGrafter"/>
</dbReference>
<protein>
    <recommendedName>
        <fullName evidence="9">Fanconi anemia group D2 protein</fullName>
    </recommendedName>
</protein>
<dbReference type="GO" id="GO:0005634">
    <property type="term" value="C:nucleus"/>
    <property type="evidence" value="ECO:0007669"/>
    <property type="project" value="UniProtKB-SubCell"/>
</dbReference>
<name>A0A388KEW9_CHABU</name>
<evidence type="ECO:0000256" key="5">
    <source>
        <dbReference type="ARBA" id="ARBA00093456"/>
    </source>
</evidence>